<evidence type="ECO:0000256" key="6">
    <source>
        <dbReference type="RuleBase" id="RU004417"/>
    </source>
</evidence>
<dbReference type="Gene3D" id="3.40.50.10860">
    <property type="entry name" value="Leucine Dehydrogenase, chain A, domain 1"/>
    <property type="match status" value="1"/>
</dbReference>
<dbReference type="PRINTS" id="PR00082">
    <property type="entry name" value="GLFDHDRGNASE"/>
</dbReference>
<organism evidence="8 9">
    <name type="scientific">Alicyclobacillus mengziensis</name>
    <dbReference type="NCBI Taxonomy" id="2931921"/>
    <lineage>
        <taxon>Bacteria</taxon>
        <taxon>Bacillati</taxon>
        <taxon>Bacillota</taxon>
        <taxon>Bacilli</taxon>
        <taxon>Bacillales</taxon>
        <taxon>Alicyclobacillaceae</taxon>
        <taxon>Alicyclobacillus</taxon>
    </lineage>
</organism>
<accession>A0A9X7VY88</accession>
<evidence type="ECO:0000313" key="9">
    <source>
        <dbReference type="Proteomes" id="UP000663505"/>
    </source>
</evidence>
<dbReference type="PIRSF" id="PIRSF000188">
    <property type="entry name" value="Phe_leu_dh"/>
    <property type="match status" value="1"/>
</dbReference>
<evidence type="ECO:0000259" key="7">
    <source>
        <dbReference type="SMART" id="SM00839"/>
    </source>
</evidence>
<dbReference type="SMART" id="SM00839">
    <property type="entry name" value="ELFV_dehydrog"/>
    <property type="match status" value="1"/>
</dbReference>
<dbReference type="Gene3D" id="3.40.50.720">
    <property type="entry name" value="NAD(P)-binding Rossmann-like Domain"/>
    <property type="match status" value="1"/>
</dbReference>
<dbReference type="Proteomes" id="UP000663505">
    <property type="component" value="Chromosome"/>
</dbReference>
<feature type="domain" description="Glutamate/phenylalanine/leucine/valine/L-tryptophan dehydrogenase C-terminal" evidence="7">
    <location>
        <begin position="147"/>
        <end position="353"/>
    </location>
</feature>
<evidence type="ECO:0000256" key="3">
    <source>
        <dbReference type="ARBA" id="ARBA00023027"/>
    </source>
</evidence>
<keyword evidence="5" id="KW-0547">Nucleotide-binding</keyword>
<dbReference type="SUPFAM" id="SSF51735">
    <property type="entry name" value="NAD(P)-binding Rossmann-fold domains"/>
    <property type="match status" value="1"/>
</dbReference>
<dbReference type="InterPro" id="IPR016211">
    <property type="entry name" value="Glu/Phe/Leu/Val/Trp_DH_bac/arc"/>
</dbReference>
<reference evidence="8 9" key="1">
    <citation type="submission" date="2021-02" db="EMBL/GenBank/DDBJ databases">
        <title>Alicyclobacillus curvatus sp. nov. and Alicyclobacillus mengziensis sp. nov., two acidophilic bacteria isolated from acid mine drainage.</title>
        <authorList>
            <person name="Huang Y."/>
        </authorList>
    </citation>
    <scope>NUCLEOTIDE SEQUENCE [LARGE SCALE GENOMIC DNA]</scope>
    <source>
        <strain evidence="8 9">S30H14</strain>
    </source>
</reference>
<dbReference type="FunFam" id="3.40.50.10860:FF:000010">
    <property type="entry name" value="Leucine dehydrogenase"/>
    <property type="match status" value="1"/>
</dbReference>
<dbReference type="InterPro" id="IPR006096">
    <property type="entry name" value="Glu/Leu/Phe/Val/Trp_DH_C"/>
</dbReference>
<dbReference type="PANTHER" id="PTHR42722:SF1">
    <property type="entry name" value="VALINE DEHYDROGENASE"/>
    <property type="match status" value="1"/>
</dbReference>
<comment type="similarity">
    <text evidence="1 6">Belongs to the Glu/Leu/Phe/Val dehydrogenases family.</text>
</comment>
<dbReference type="GO" id="GO:0000166">
    <property type="term" value="F:nucleotide binding"/>
    <property type="evidence" value="ECO:0007669"/>
    <property type="project" value="UniProtKB-KW"/>
</dbReference>
<keyword evidence="2 6" id="KW-0560">Oxidoreductase</keyword>
<dbReference type="InterPro" id="IPR036291">
    <property type="entry name" value="NAD(P)-bd_dom_sf"/>
</dbReference>
<dbReference type="Pfam" id="PF00208">
    <property type="entry name" value="ELFV_dehydrog"/>
    <property type="match status" value="1"/>
</dbReference>
<dbReference type="InterPro" id="IPR046346">
    <property type="entry name" value="Aminoacid_DH-like_N_sf"/>
</dbReference>
<dbReference type="AlphaFoldDB" id="A0A9X7VY88"/>
<dbReference type="EMBL" id="CP071182">
    <property type="protein sequence ID" value="QSO46815.1"/>
    <property type="molecule type" value="Genomic_DNA"/>
</dbReference>
<evidence type="ECO:0000256" key="4">
    <source>
        <dbReference type="PIRSR" id="PIRSR000188-1"/>
    </source>
</evidence>
<evidence type="ECO:0000256" key="2">
    <source>
        <dbReference type="ARBA" id="ARBA00023002"/>
    </source>
</evidence>
<dbReference type="InterPro" id="IPR033524">
    <property type="entry name" value="Glu/Leu/Phe/Val_DH_AS"/>
</dbReference>
<dbReference type="GO" id="GO:0016639">
    <property type="term" value="F:oxidoreductase activity, acting on the CH-NH2 group of donors, NAD or NADP as acceptor"/>
    <property type="evidence" value="ECO:0007669"/>
    <property type="project" value="InterPro"/>
</dbReference>
<sequence length="363" mass="39140">MGIFEQMEKYGHEQVIFCQHKATGLKSIIAIHDTTAGPALGGCRMRPYDNEEEMLFDVLRLSRGMTYKCAIADVDNGGGKCVIWGDPASDKTGEMFRALGRFVDGLGGRFYTGTDVGTYPTDFVQAKRETPYIVGVPLEYGGSGDSSIPTAFGVLEGIRATAMKLWGSTSLKGKIFAVQGLGKVGAKVAKSLADEGAILMVTDVVQANIDRFFDVVPDAAVVSPDSIFSLACDMLIPCALGAVLNDRTIPELRCKAIVGSANNQLLDEEKHGTMLKDRGILYAPDYLVNAGGLIQVADELHGANPERVLSKTNAIYDILLQVYELAEARNIPTSIAANQLVEERLNRIADIKRIRGSATRSVT</sequence>
<evidence type="ECO:0000256" key="5">
    <source>
        <dbReference type="PIRSR" id="PIRSR000188-2"/>
    </source>
</evidence>
<dbReference type="KEGG" id="afx:JZ786_20650"/>
<evidence type="ECO:0000256" key="1">
    <source>
        <dbReference type="ARBA" id="ARBA00006382"/>
    </source>
</evidence>
<dbReference type="GO" id="GO:0006520">
    <property type="term" value="P:amino acid metabolic process"/>
    <property type="evidence" value="ECO:0007669"/>
    <property type="project" value="InterPro"/>
</dbReference>
<dbReference type="PROSITE" id="PS00074">
    <property type="entry name" value="GLFV_DEHYDROGENASE"/>
    <property type="match status" value="1"/>
</dbReference>
<name>A0A9X7VY88_9BACL</name>
<dbReference type="SUPFAM" id="SSF53223">
    <property type="entry name" value="Aminoacid dehydrogenase-like, N-terminal domain"/>
    <property type="match status" value="1"/>
</dbReference>
<dbReference type="InterPro" id="IPR006097">
    <property type="entry name" value="Glu/Leu/Phe/Val/Trp_DH_dimer"/>
</dbReference>
<feature type="binding site" evidence="5">
    <location>
        <begin position="180"/>
        <end position="185"/>
    </location>
    <ligand>
        <name>NAD(+)</name>
        <dbReference type="ChEBI" id="CHEBI:57540"/>
    </ligand>
</feature>
<dbReference type="PANTHER" id="PTHR42722">
    <property type="entry name" value="LEUCINE DEHYDROGENASE"/>
    <property type="match status" value="1"/>
</dbReference>
<evidence type="ECO:0000313" key="8">
    <source>
        <dbReference type="EMBL" id="QSO46815.1"/>
    </source>
</evidence>
<proteinExistence type="inferred from homology"/>
<dbReference type="CDD" id="cd01075">
    <property type="entry name" value="NAD_bind_Leu_Phe_Val_DH"/>
    <property type="match status" value="1"/>
</dbReference>
<keyword evidence="9" id="KW-1185">Reference proteome</keyword>
<protein>
    <submittedName>
        <fullName evidence="8">Glu/Leu/Phe/Val dehydrogenase</fullName>
    </submittedName>
</protein>
<keyword evidence="3 5" id="KW-0520">NAD</keyword>
<dbReference type="Pfam" id="PF02812">
    <property type="entry name" value="ELFV_dehydrog_N"/>
    <property type="match status" value="1"/>
</dbReference>
<gene>
    <name evidence="8" type="ORF">JZ786_20650</name>
</gene>
<feature type="active site" description="Proton donor/acceptor" evidence="4">
    <location>
        <position position="80"/>
    </location>
</feature>
<dbReference type="InterPro" id="IPR006095">
    <property type="entry name" value="Glu/Leu/Phe/Val/Trp_DH"/>
</dbReference>